<keyword evidence="1" id="KW-0812">Transmembrane</keyword>
<protein>
    <submittedName>
        <fullName evidence="3">Putative membrane protein AbrB (Regulator of aidB expression)</fullName>
    </submittedName>
</protein>
<accession>A0A7W6IIH7</accession>
<feature type="transmembrane region" description="Helical" evidence="1">
    <location>
        <begin position="91"/>
        <end position="110"/>
    </location>
</feature>
<evidence type="ECO:0000313" key="4">
    <source>
        <dbReference type="Proteomes" id="UP000519439"/>
    </source>
</evidence>
<dbReference type="EMBL" id="JACIDC010000019">
    <property type="protein sequence ID" value="MBB4042096.1"/>
    <property type="molecule type" value="Genomic_DNA"/>
</dbReference>
<name>A0A7W6IIH7_9HYPH</name>
<dbReference type="Pfam" id="PF04892">
    <property type="entry name" value="VanZ"/>
    <property type="match status" value="1"/>
</dbReference>
<evidence type="ECO:0000259" key="2">
    <source>
        <dbReference type="Pfam" id="PF04892"/>
    </source>
</evidence>
<organism evidence="3 4">
    <name type="scientific">Microvirga flocculans</name>
    <dbReference type="NCBI Taxonomy" id="217168"/>
    <lineage>
        <taxon>Bacteria</taxon>
        <taxon>Pseudomonadati</taxon>
        <taxon>Pseudomonadota</taxon>
        <taxon>Alphaproteobacteria</taxon>
        <taxon>Hyphomicrobiales</taxon>
        <taxon>Methylobacteriaceae</taxon>
        <taxon>Microvirga</taxon>
    </lineage>
</organism>
<evidence type="ECO:0000256" key="1">
    <source>
        <dbReference type="SAM" id="Phobius"/>
    </source>
</evidence>
<keyword evidence="1" id="KW-1133">Transmembrane helix</keyword>
<reference evidence="3 4" key="1">
    <citation type="submission" date="2020-08" db="EMBL/GenBank/DDBJ databases">
        <title>Genomic Encyclopedia of Type Strains, Phase IV (KMG-IV): sequencing the most valuable type-strain genomes for metagenomic binning, comparative biology and taxonomic classification.</title>
        <authorList>
            <person name="Goeker M."/>
        </authorList>
    </citation>
    <scope>NUCLEOTIDE SEQUENCE [LARGE SCALE GENOMIC DNA]</scope>
    <source>
        <strain evidence="3 4">DSM 15743</strain>
    </source>
</reference>
<feature type="domain" description="VanZ-like" evidence="2">
    <location>
        <begin position="33"/>
        <end position="103"/>
    </location>
</feature>
<proteinExistence type="predicted"/>
<dbReference type="InterPro" id="IPR017015">
    <property type="entry name" value="UCP033367_VanZ"/>
</dbReference>
<comment type="caution">
    <text evidence="3">The sequence shown here is derived from an EMBL/GenBank/DDBJ whole genome shotgun (WGS) entry which is preliminary data.</text>
</comment>
<dbReference type="RefSeq" id="WP_084021056.1">
    <property type="nucleotide sequence ID" value="NZ_JACIDC010000019.1"/>
</dbReference>
<dbReference type="InterPro" id="IPR006976">
    <property type="entry name" value="VanZ-like"/>
</dbReference>
<evidence type="ECO:0000313" key="3">
    <source>
        <dbReference type="EMBL" id="MBB4042096.1"/>
    </source>
</evidence>
<dbReference type="PIRSF" id="PIRSF033367">
    <property type="entry name" value="UCP033367_VanZ"/>
    <property type="match status" value="1"/>
</dbReference>
<gene>
    <name evidence="3" type="ORF">GGR34_003781</name>
</gene>
<dbReference type="Proteomes" id="UP000519439">
    <property type="component" value="Unassembled WGS sequence"/>
</dbReference>
<keyword evidence="4" id="KW-1185">Reference proteome</keyword>
<sequence>MSIRSVSRWLAWLLVFSIAIFTLAPIEFRPVTAAPADWERFAAFLVIGGLFCIGYPQHRLQSAVLLLGVAMVLEGLQYLTPGRHGRVPDGLIKAVGALLGIALGAGIELATKRLMDPHGFLAKLRAGQEEP</sequence>
<feature type="transmembrane region" description="Helical" evidence="1">
    <location>
        <begin position="38"/>
        <end position="55"/>
    </location>
</feature>
<feature type="transmembrane region" description="Helical" evidence="1">
    <location>
        <begin position="62"/>
        <end position="79"/>
    </location>
</feature>
<keyword evidence="1" id="KW-0472">Membrane</keyword>
<dbReference type="AlphaFoldDB" id="A0A7W6IIH7"/>